<dbReference type="STRING" id="1447872.A0A1J9QEL3"/>
<dbReference type="PANTHER" id="PTHR31465:SF7">
    <property type="entry name" value="SPHINGOID LONG-CHAIN BASE TRANSPORTER RSB1"/>
    <property type="match status" value="1"/>
</dbReference>
<dbReference type="AlphaFoldDB" id="A0A1J9QEL3"/>
<dbReference type="Pfam" id="PF04479">
    <property type="entry name" value="RTA1"/>
    <property type="match status" value="1"/>
</dbReference>
<keyword evidence="7" id="KW-1185">Reference proteome</keyword>
<dbReference type="OrthoDB" id="1844152at2759"/>
<accession>A0A1J9QEL3</accession>
<feature type="transmembrane region" description="Helical" evidence="5">
    <location>
        <begin position="65"/>
        <end position="84"/>
    </location>
</feature>
<organism evidence="6 7">
    <name type="scientific">Emergomyces pasteurianus Ep9510</name>
    <dbReference type="NCBI Taxonomy" id="1447872"/>
    <lineage>
        <taxon>Eukaryota</taxon>
        <taxon>Fungi</taxon>
        <taxon>Dikarya</taxon>
        <taxon>Ascomycota</taxon>
        <taxon>Pezizomycotina</taxon>
        <taxon>Eurotiomycetes</taxon>
        <taxon>Eurotiomycetidae</taxon>
        <taxon>Onygenales</taxon>
        <taxon>Ajellomycetaceae</taxon>
        <taxon>Emergomyces</taxon>
    </lineage>
</organism>
<name>A0A1J9QEL3_9EURO</name>
<dbReference type="GO" id="GO:0005886">
    <property type="term" value="C:plasma membrane"/>
    <property type="evidence" value="ECO:0007669"/>
    <property type="project" value="TreeGrafter"/>
</dbReference>
<feature type="transmembrane region" description="Helical" evidence="5">
    <location>
        <begin position="268"/>
        <end position="287"/>
    </location>
</feature>
<evidence type="ECO:0000313" key="7">
    <source>
        <dbReference type="Proteomes" id="UP000182235"/>
    </source>
</evidence>
<evidence type="ECO:0008006" key="8">
    <source>
        <dbReference type="Google" id="ProtNLM"/>
    </source>
</evidence>
<protein>
    <recommendedName>
        <fullName evidence="8">Parasitic phase-specific protein PSP-1</fullName>
    </recommendedName>
</protein>
<dbReference type="EMBL" id="LGRN01000211">
    <property type="protein sequence ID" value="OJD14575.1"/>
    <property type="molecule type" value="Genomic_DNA"/>
</dbReference>
<proteinExistence type="predicted"/>
<evidence type="ECO:0000256" key="1">
    <source>
        <dbReference type="ARBA" id="ARBA00004141"/>
    </source>
</evidence>
<reference evidence="6 7" key="1">
    <citation type="submission" date="2015-07" db="EMBL/GenBank/DDBJ databases">
        <title>Emmonsia species relationships and genome sequence.</title>
        <authorList>
            <consortium name="The Broad Institute Genomics Platform"/>
            <person name="Cuomo C.A."/>
            <person name="Munoz J.F."/>
            <person name="Imamovic A."/>
            <person name="Priest M.E."/>
            <person name="Young S."/>
            <person name="Clay O.K."/>
            <person name="McEwen J.G."/>
        </authorList>
    </citation>
    <scope>NUCLEOTIDE SEQUENCE [LARGE SCALE GENOMIC DNA]</scope>
    <source>
        <strain evidence="6 7">UAMH 9510</strain>
    </source>
</reference>
<sequence length="315" mass="34317">MSASLLSSLFRREEMDLNSCTFETCNISESYYGYRPSRSANIAFTVVFGISFITYILQAFTSKRFLGFSIAMILGTLSEVIGYIGRVLMSDNPWAENPFMTQICCLTLAPAFLAAGIYFCLSRIVTTFGRDNSRIPAAWYPRIFIPCDILALALQGAGGGLASSADPGTAGADLGTDLMIAGVVWQVVILFVFILLAVDFAIRTLRRLRSVGTEALDAKYITLRSSFAFRGFLVALSLATFFIFIRCVYRIAELSGGWDGPLLRDEPLFIGLEGVMIALAVVVLNAFHPGRCFGNAADIVGVELKGRLSDNGNFS</sequence>
<evidence type="ECO:0000256" key="4">
    <source>
        <dbReference type="ARBA" id="ARBA00023136"/>
    </source>
</evidence>
<feature type="transmembrane region" description="Helical" evidence="5">
    <location>
        <begin position="99"/>
        <end position="121"/>
    </location>
</feature>
<evidence type="ECO:0000256" key="3">
    <source>
        <dbReference type="ARBA" id="ARBA00022989"/>
    </source>
</evidence>
<dbReference type="InterPro" id="IPR007568">
    <property type="entry name" value="RTA1"/>
</dbReference>
<feature type="transmembrane region" description="Helical" evidence="5">
    <location>
        <begin position="227"/>
        <end position="252"/>
    </location>
</feature>
<keyword evidence="3 5" id="KW-1133">Transmembrane helix</keyword>
<keyword evidence="4 5" id="KW-0472">Membrane</keyword>
<evidence type="ECO:0000256" key="5">
    <source>
        <dbReference type="SAM" id="Phobius"/>
    </source>
</evidence>
<comment type="caution">
    <text evidence="6">The sequence shown here is derived from an EMBL/GenBank/DDBJ whole genome shotgun (WGS) entry which is preliminary data.</text>
</comment>
<comment type="subcellular location">
    <subcellularLocation>
        <location evidence="1">Membrane</location>
        <topology evidence="1">Multi-pass membrane protein</topology>
    </subcellularLocation>
</comment>
<dbReference type="PANTHER" id="PTHR31465">
    <property type="entry name" value="PROTEIN RTA1-RELATED"/>
    <property type="match status" value="1"/>
</dbReference>
<gene>
    <name evidence="6" type="ORF">AJ78_05093</name>
</gene>
<evidence type="ECO:0000256" key="2">
    <source>
        <dbReference type="ARBA" id="ARBA00022692"/>
    </source>
</evidence>
<feature type="transmembrane region" description="Helical" evidence="5">
    <location>
        <begin position="142"/>
        <end position="163"/>
    </location>
</feature>
<feature type="transmembrane region" description="Helical" evidence="5">
    <location>
        <begin position="183"/>
        <end position="202"/>
    </location>
</feature>
<dbReference type="GO" id="GO:0000324">
    <property type="term" value="C:fungal-type vacuole"/>
    <property type="evidence" value="ECO:0007669"/>
    <property type="project" value="TreeGrafter"/>
</dbReference>
<dbReference type="VEuPathDB" id="FungiDB:AJ78_05093"/>
<dbReference type="Proteomes" id="UP000182235">
    <property type="component" value="Unassembled WGS sequence"/>
</dbReference>
<evidence type="ECO:0000313" key="6">
    <source>
        <dbReference type="EMBL" id="OJD14575.1"/>
    </source>
</evidence>
<feature type="transmembrane region" description="Helical" evidence="5">
    <location>
        <begin position="40"/>
        <end position="58"/>
    </location>
</feature>
<keyword evidence="2 5" id="KW-0812">Transmembrane</keyword>